<feature type="compositionally biased region" description="Low complexity" evidence="1">
    <location>
        <begin position="249"/>
        <end position="259"/>
    </location>
</feature>
<feature type="compositionally biased region" description="Basic and acidic residues" evidence="1">
    <location>
        <begin position="305"/>
        <end position="316"/>
    </location>
</feature>
<organism evidence="2 3">
    <name type="scientific">Pseudopithomyces chartarum</name>
    <dbReference type="NCBI Taxonomy" id="1892770"/>
    <lineage>
        <taxon>Eukaryota</taxon>
        <taxon>Fungi</taxon>
        <taxon>Dikarya</taxon>
        <taxon>Ascomycota</taxon>
        <taxon>Pezizomycotina</taxon>
        <taxon>Dothideomycetes</taxon>
        <taxon>Pleosporomycetidae</taxon>
        <taxon>Pleosporales</taxon>
        <taxon>Massarineae</taxon>
        <taxon>Didymosphaeriaceae</taxon>
        <taxon>Pseudopithomyces</taxon>
    </lineage>
</organism>
<accession>A0AAN6LR32</accession>
<feature type="compositionally biased region" description="Polar residues" evidence="1">
    <location>
        <begin position="228"/>
        <end position="240"/>
    </location>
</feature>
<reference evidence="2 3" key="1">
    <citation type="submission" date="2021-02" db="EMBL/GenBank/DDBJ databases">
        <title>Genome assembly of Pseudopithomyces chartarum.</title>
        <authorList>
            <person name="Jauregui R."/>
            <person name="Singh J."/>
            <person name="Voisey C."/>
        </authorList>
    </citation>
    <scope>NUCLEOTIDE SEQUENCE [LARGE SCALE GENOMIC DNA]</scope>
    <source>
        <strain evidence="2 3">AGR01</strain>
    </source>
</reference>
<feature type="region of interest" description="Disordered" evidence="1">
    <location>
        <begin position="495"/>
        <end position="516"/>
    </location>
</feature>
<gene>
    <name evidence="2" type="ORF">GRF29_185g1357942</name>
</gene>
<name>A0AAN6LR32_9PLEO</name>
<feature type="region of interest" description="Disordered" evidence="1">
    <location>
        <begin position="218"/>
        <end position="333"/>
    </location>
</feature>
<dbReference type="AlphaFoldDB" id="A0AAN6LR32"/>
<dbReference type="EMBL" id="WVTA01000016">
    <property type="protein sequence ID" value="KAK3201553.1"/>
    <property type="molecule type" value="Genomic_DNA"/>
</dbReference>
<evidence type="ECO:0000313" key="3">
    <source>
        <dbReference type="Proteomes" id="UP001280581"/>
    </source>
</evidence>
<evidence type="ECO:0000313" key="2">
    <source>
        <dbReference type="EMBL" id="KAK3201553.1"/>
    </source>
</evidence>
<protein>
    <submittedName>
        <fullName evidence="2">Uncharacterized protein</fullName>
    </submittedName>
</protein>
<comment type="caution">
    <text evidence="2">The sequence shown here is derived from an EMBL/GenBank/DDBJ whole genome shotgun (WGS) entry which is preliminary data.</text>
</comment>
<proteinExistence type="predicted"/>
<keyword evidence="3" id="KW-1185">Reference proteome</keyword>
<dbReference type="Proteomes" id="UP001280581">
    <property type="component" value="Unassembled WGS sequence"/>
</dbReference>
<evidence type="ECO:0000256" key="1">
    <source>
        <dbReference type="SAM" id="MobiDB-lite"/>
    </source>
</evidence>
<sequence>MAEPGQSFYKFKGAPSGNVPFPQNANMTAAELLTFLPNHLTSADVVFRFASNHGTYKPMVAILDAHRTIATRNLQNLADYCQRNARRAMREFGHKDWTLHKHLTQCAEVLQHWDPADLRVEATRTRFQINGEGNNVAEVPFVDLAEGVKKLPQGDDALDLTRIVQYCLQHPGEQWMYPTDYAELLQTVGSAQQVTAENLDGAIFDRWKDVITTYAQHRSENLEPPEQPTEQAEMQSTVASNKRARQESPETTGSSSTTEARTPERRQSTRQSMRSRKALESVEGYSTDDSQDSDEQSQNKRRRIDHGDDLPARQGDDVPANPAGTAAPEQAPQSFAGIPGLLRWMKPPTTTGPVSVPALYQAYEQERTQDYDNDDSDNYQPWAPYAFPGGPRLQVPFRQLHLVQTEHLTSADLSGWAENLRWAKEQFLTFGETGWTECPEHMDLITQIRISQAWASGELRVSIEDDMAVEIQEGESMTAMMNESQASMQYREPVVGRDNGMGNMRDEYGNPMGPMR</sequence>